<dbReference type="PROSITE" id="PS50837">
    <property type="entry name" value="NACHT"/>
    <property type="match status" value="1"/>
</dbReference>
<evidence type="ECO:0000256" key="3">
    <source>
        <dbReference type="PROSITE-ProRule" id="PRU00221"/>
    </source>
</evidence>
<dbReference type="InterPro" id="IPR036322">
    <property type="entry name" value="WD40_repeat_dom_sf"/>
</dbReference>
<dbReference type="Pfam" id="PF24883">
    <property type="entry name" value="NPHP3_N"/>
    <property type="match status" value="1"/>
</dbReference>
<dbReference type="Gene3D" id="2.130.10.10">
    <property type="entry name" value="YVTN repeat-like/Quinoprotein amine dehydrogenase"/>
    <property type="match status" value="4"/>
</dbReference>
<evidence type="ECO:0000256" key="1">
    <source>
        <dbReference type="ARBA" id="ARBA00022574"/>
    </source>
</evidence>
<feature type="domain" description="NACHT" evidence="5">
    <location>
        <begin position="442"/>
        <end position="597"/>
    </location>
</feature>
<keyword evidence="1 3" id="KW-0853">WD repeat</keyword>
<dbReference type="Proteomes" id="UP000235786">
    <property type="component" value="Unassembled WGS sequence"/>
</dbReference>
<sequence>MRAWDKIKSSVKGEKIHSAQGSKKKPEKEGNNGPANSESPDMPIATSSQGSKEASSTKKPSLPGSKPQAPHEESVSAAKAHVEEPVAPTTQSGGSSDLISSSVARVQISQSKDDLTTEPAPTGSKSFRPEHLWDLAYDSLKTDEPKLVEAYEKTLSHEMNEPLSNDSAVGNHAASGTQKNVIEQNNPEKRRLQMEKAVQAGLKRTEKEAKAKEGLDTVVNIVLSTKTIVDSALQAAPYAALAWSGCCFALQILLNPIQQTSANRDGITYVLRRMKWYWELSKLLLKETVSEEFTGPRTELQSQIVDLYKSILLYQMQSVCSYYSRVLSFLRDIVKLDDWDGKLTAIENSEKNFRHDSDAYRAQYQLEILRGISEAIERQSSLQEKLRMNEDNKRCLQDLRLTDPSVDMRSIEASKDNLLKDSYVWVLQRQEYIHWRDGDGGQLLWIKGGPGKGKTMLAIGLIRELSKQKWDNDALSFFFCEAGRESSSTATAVLRGLLYQLVSQQISLIKYVRKEWDVAGAKLFDPNDRNTYTALLDIFTGMLQDSDLKRIHLVVDALDECQVGLPQLLDFIRKVCLSNHRVKWLVTGRPRVDIEEQIRLHDDHLELDLERNAQENVSSAVKAYITHKVLELSKQKRFSTTLEIEVRDGLEKRADGTFLWVALVCKTLAAPKTTVRKTMETLNSLPSGLKNVYQRMLEDMSDPELIDQDDLIICNQILAAVTLAYEPLNLDELVSIAGFPELLPMARESVEELVKHCGSFLIIRGNLVYFIHQSAREFCQSRKLPTGLESPKSGPNPEIFPQGQAQVHLDIISRSLQVMEDTLCKDVYDFKDLGCSINEFERPCDDPLIRSRYACNHWVDHLVPLNKQQRELSGLHDNGRVHQFLQLHLLHWFEALTWMEILPRGIVMLETLCSLLKDGNNSSLLDMLQDAKRSVLYCKAGIEAAPLQIYASALIFSPDTSKAKQQFLHDIPPFIKGCSGVEKFWSPLLQTIEVTSDILRGSMPSLQESAVFSPDGSLLASFSKHLSGIGIWDTETGTLRRNLNGPKYGNNCVAFSPNNRWIAAAGPDSVAQMWNLDYESDQKTLEGHAGILDVAFSHTGDFLASASRHRDIRVWDIKKFPSHLVLRGHKGWVTQVVFAPNGNQLASASSRDFTVRVWDDKTGIQLHVFRYQSALCTILGIRWESQLQHVMRDRGPSSAIQLWDSIDQKLLLSIDSIDCLPPYEISPDGSLLVAVSQEKPYNIKFMDTATPRENVLNMRTGLWDCGLSFSRDGSRLAIANDGLVTLVDVEMAMKSSDDDLSGGHRSDIDLLLFSDDGKQLASLSNADSNYSTICLWKIKTEFLQWNFQKFHIPGRASEMAFTPDGRCLLANSFEIKASDAVIAAAVYTLRIWDTETGTLWHQSNCGDIEIHSNSFSQDGSWFALPCENIIKVWNINSRMLFTIDPALDLSLEQVHFSPNSHQIVATSGARIFLWNMKTLDLQDVGKEEDNIASSSFSDNGRWLEVEGNKDLSTSGHNRVFRLSFSCDGSWLAVTFYNSTAILLDIKSGDTRRPLGLEDVNGIRFSPDGRMFVSVSGRIIRLWDLKSRTLLREFPNHPERVRMMKFSGDGTQIISAALGGTIHCWDVASGKMQEEFEDYEYKWSRSSDDFRSRDRPNRPTNRGTFMLQQPGLWSPYSISEDGSWITRNGRKLLWLPREYRPDMLDIQDNVLAMGYKSGRVLIIRFDQEYSVEQSLAMMREGQGVV</sequence>
<feature type="compositionally biased region" description="Basic and acidic residues" evidence="4">
    <location>
        <begin position="69"/>
        <end position="84"/>
    </location>
</feature>
<dbReference type="PANTHER" id="PTHR10039">
    <property type="entry name" value="AMELOGENIN"/>
    <property type="match status" value="1"/>
</dbReference>
<dbReference type="PROSITE" id="PS00678">
    <property type="entry name" value="WD_REPEATS_1"/>
    <property type="match status" value="1"/>
</dbReference>
<dbReference type="InterPro" id="IPR056884">
    <property type="entry name" value="NPHP3-like_N"/>
</dbReference>
<dbReference type="SUPFAM" id="SSF50998">
    <property type="entry name" value="Quinoprotein alcohol dehydrogenase-like"/>
    <property type="match status" value="1"/>
</dbReference>
<dbReference type="SUPFAM" id="SSF52540">
    <property type="entry name" value="P-loop containing nucleoside triphosphate hydrolases"/>
    <property type="match status" value="1"/>
</dbReference>
<dbReference type="InterPro" id="IPR027417">
    <property type="entry name" value="P-loop_NTPase"/>
</dbReference>
<keyword evidence="2" id="KW-0677">Repeat</keyword>
<organism evidence="6 7">
    <name type="scientific">Hyaloscypha variabilis (strain UAMH 11265 / GT02V1 / F)</name>
    <name type="common">Meliniomyces variabilis</name>
    <dbReference type="NCBI Taxonomy" id="1149755"/>
    <lineage>
        <taxon>Eukaryota</taxon>
        <taxon>Fungi</taxon>
        <taxon>Dikarya</taxon>
        <taxon>Ascomycota</taxon>
        <taxon>Pezizomycotina</taxon>
        <taxon>Leotiomycetes</taxon>
        <taxon>Helotiales</taxon>
        <taxon>Hyaloscyphaceae</taxon>
        <taxon>Hyaloscypha</taxon>
        <taxon>Hyaloscypha variabilis</taxon>
    </lineage>
</organism>
<evidence type="ECO:0000313" key="7">
    <source>
        <dbReference type="Proteomes" id="UP000235786"/>
    </source>
</evidence>
<dbReference type="SMART" id="SM00320">
    <property type="entry name" value="WD40"/>
    <property type="match status" value="8"/>
</dbReference>
<dbReference type="Gene3D" id="3.40.50.300">
    <property type="entry name" value="P-loop containing nucleotide triphosphate hydrolases"/>
    <property type="match status" value="1"/>
</dbReference>
<dbReference type="InterPro" id="IPR031359">
    <property type="entry name" value="NACHT_N"/>
</dbReference>
<name>A0A2J6RHB4_HYAVF</name>
<dbReference type="PROSITE" id="PS50082">
    <property type="entry name" value="WD_REPEATS_2"/>
    <property type="match status" value="4"/>
</dbReference>
<gene>
    <name evidence="6" type="ORF">L207DRAFT_462331</name>
</gene>
<dbReference type="InterPro" id="IPR007111">
    <property type="entry name" value="NACHT_NTPase"/>
</dbReference>
<reference evidence="6 7" key="1">
    <citation type="submission" date="2016-04" db="EMBL/GenBank/DDBJ databases">
        <title>A degradative enzymes factory behind the ericoid mycorrhizal symbiosis.</title>
        <authorList>
            <consortium name="DOE Joint Genome Institute"/>
            <person name="Martino E."/>
            <person name="Morin E."/>
            <person name="Grelet G."/>
            <person name="Kuo A."/>
            <person name="Kohler A."/>
            <person name="Daghino S."/>
            <person name="Barry K."/>
            <person name="Choi C."/>
            <person name="Cichocki N."/>
            <person name="Clum A."/>
            <person name="Copeland A."/>
            <person name="Hainaut M."/>
            <person name="Haridas S."/>
            <person name="Labutti K."/>
            <person name="Lindquist E."/>
            <person name="Lipzen A."/>
            <person name="Khouja H.-R."/>
            <person name="Murat C."/>
            <person name="Ohm R."/>
            <person name="Olson A."/>
            <person name="Spatafora J."/>
            <person name="Veneault-Fourrey C."/>
            <person name="Henrissat B."/>
            <person name="Grigoriev I."/>
            <person name="Martin F."/>
            <person name="Perotto S."/>
        </authorList>
    </citation>
    <scope>NUCLEOTIDE SEQUENCE [LARGE SCALE GENOMIC DNA]</scope>
    <source>
        <strain evidence="6 7">F</strain>
    </source>
</reference>
<feature type="compositionally biased region" description="Low complexity" evidence="4">
    <location>
        <begin position="92"/>
        <end position="102"/>
    </location>
</feature>
<dbReference type="InterPro" id="IPR011047">
    <property type="entry name" value="Quinoprotein_ADH-like_sf"/>
</dbReference>
<dbReference type="InterPro" id="IPR015943">
    <property type="entry name" value="WD40/YVTN_repeat-like_dom_sf"/>
</dbReference>
<evidence type="ECO:0000256" key="2">
    <source>
        <dbReference type="ARBA" id="ARBA00022737"/>
    </source>
</evidence>
<dbReference type="Pfam" id="PF17100">
    <property type="entry name" value="NACHT_N"/>
    <property type="match status" value="1"/>
</dbReference>
<feature type="repeat" description="WD" evidence="3">
    <location>
        <begin position="1091"/>
        <end position="1118"/>
    </location>
</feature>
<protein>
    <submittedName>
        <fullName evidence="6">WD40 repeat-like protein</fullName>
    </submittedName>
</protein>
<dbReference type="PROSITE" id="PS50294">
    <property type="entry name" value="WD_REPEATS_REGION"/>
    <property type="match status" value="2"/>
</dbReference>
<dbReference type="Pfam" id="PF00400">
    <property type="entry name" value="WD40"/>
    <property type="match status" value="5"/>
</dbReference>
<proteinExistence type="predicted"/>
<dbReference type="InterPro" id="IPR019775">
    <property type="entry name" value="WD40_repeat_CS"/>
</dbReference>
<feature type="compositionally biased region" description="Basic and acidic residues" evidence="4">
    <location>
        <begin position="1"/>
        <end position="17"/>
    </location>
</feature>
<keyword evidence="7" id="KW-1185">Reference proteome</keyword>
<dbReference type="PANTHER" id="PTHR10039:SF17">
    <property type="entry name" value="FUNGAL STAND N-TERMINAL GOODBYE DOMAIN-CONTAINING PROTEIN-RELATED"/>
    <property type="match status" value="1"/>
</dbReference>
<feature type="repeat" description="WD" evidence="3">
    <location>
        <begin position="1593"/>
        <end position="1634"/>
    </location>
</feature>
<feature type="repeat" description="WD" evidence="3">
    <location>
        <begin position="1126"/>
        <end position="1168"/>
    </location>
</feature>
<evidence type="ECO:0000313" key="6">
    <source>
        <dbReference type="EMBL" id="PMD37887.1"/>
    </source>
</evidence>
<feature type="compositionally biased region" description="Polar residues" evidence="4">
    <location>
        <begin position="33"/>
        <end position="59"/>
    </location>
</feature>
<dbReference type="OrthoDB" id="538223at2759"/>
<dbReference type="STRING" id="1149755.A0A2J6RHB4"/>
<dbReference type="SUPFAM" id="SSF50978">
    <property type="entry name" value="WD40 repeat-like"/>
    <property type="match status" value="1"/>
</dbReference>
<dbReference type="InterPro" id="IPR001680">
    <property type="entry name" value="WD40_rpt"/>
</dbReference>
<evidence type="ECO:0000259" key="5">
    <source>
        <dbReference type="PROSITE" id="PS50837"/>
    </source>
</evidence>
<evidence type="ECO:0000256" key="4">
    <source>
        <dbReference type="SAM" id="MobiDB-lite"/>
    </source>
</evidence>
<feature type="repeat" description="WD" evidence="3">
    <location>
        <begin position="1043"/>
        <end position="1084"/>
    </location>
</feature>
<feature type="region of interest" description="Disordered" evidence="4">
    <location>
        <begin position="1"/>
        <end position="128"/>
    </location>
</feature>
<accession>A0A2J6RHB4</accession>
<dbReference type="EMBL" id="KZ613948">
    <property type="protein sequence ID" value="PMD37887.1"/>
    <property type="molecule type" value="Genomic_DNA"/>
</dbReference>